<comment type="caution">
    <text evidence="1">The sequence shown here is derived from an EMBL/GenBank/DDBJ whole genome shotgun (WGS) entry which is preliminary data.</text>
</comment>
<evidence type="ECO:0000313" key="2">
    <source>
        <dbReference type="Proteomes" id="UP000439903"/>
    </source>
</evidence>
<dbReference type="AlphaFoldDB" id="A0A8H4A5Z3"/>
<dbReference type="Proteomes" id="UP000439903">
    <property type="component" value="Unassembled WGS sequence"/>
</dbReference>
<reference evidence="1 2" key="1">
    <citation type="journal article" date="2019" name="Environ. Microbiol.">
        <title>At the nexus of three kingdoms: the genome of the mycorrhizal fungus Gigaspora margarita provides insights into plant, endobacterial and fungal interactions.</title>
        <authorList>
            <person name="Venice F."/>
            <person name="Ghignone S."/>
            <person name="Salvioli di Fossalunga A."/>
            <person name="Amselem J."/>
            <person name="Novero M."/>
            <person name="Xianan X."/>
            <person name="Sedzielewska Toro K."/>
            <person name="Morin E."/>
            <person name="Lipzen A."/>
            <person name="Grigoriev I.V."/>
            <person name="Henrissat B."/>
            <person name="Martin F.M."/>
            <person name="Bonfante P."/>
        </authorList>
    </citation>
    <scope>NUCLEOTIDE SEQUENCE [LARGE SCALE GENOMIC DNA]</scope>
    <source>
        <strain evidence="1 2">BEG34</strain>
    </source>
</reference>
<name>A0A8H4A5Z3_GIGMA</name>
<dbReference type="EMBL" id="WTPW01001536">
    <property type="protein sequence ID" value="KAF0429709.1"/>
    <property type="molecule type" value="Genomic_DNA"/>
</dbReference>
<protein>
    <submittedName>
        <fullName evidence="1">Uncharacterized protein</fullName>
    </submittedName>
</protein>
<accession>A0A8H4A5Z3</accession>
<sequence>MKEHNILTNKNNQNCIGQRALSKSDIFLEDGSTDASLRNKNLTYNQGLFVRWDTMGNSETLERLEFVYRFIFIN</sequence>
<proteinExistence type="predicted"/>
<keyword evidence="2" id="KW-1185">Reference proteome</keyword>
<organism evidence="1 2">
    <name type="scientific">Gigaspora margarita</name>
    <dbReference type="NCBI Taxonomy" id="4874"/>
    <lineage>
        <taxon>Eukaryota</taxon>
        <taxon>Fungi</taxon>
        <taxon>Fungi incertae sedis</taxon>
        <taxon>Mucoromycota</taxon>
        <taxon>Glomeromycotina</taxon>
        <taxon>Glomeromycetes</taxon>
        <taxon>Diversisporales</taxon>
        <taxon>Gigasporaceae</taxon>
        <taxon>Gigaspora</taxon>
    </lineage>
</organism>
<gene>
    <name evidence="1" type="ORF">F8M41_005638</name>
</gene>
<evidence type="ECO:0000313" key="1">
    <source>
        <dbReference type="EMBL" id="KAF0429709.1"/>
    </source>
</evidence>